<dbReference type="AlphaFoldDB" id="A0A1H8EQ65"/>
<evidence type="ECO:0000256" key="1">
    <source>
        <dbReference type="SAM" id="Phobius"/>
    </source>
</evidence>
<sequence>MLMDYIATFAAGLGLVGFVVIVRHLSKGRLPKWTIPASIGLGMLLFSIWNEYTWYSRTTAALPEQVIILTSPADKVGYRPWTYLFPVATRFAAFDGTGMVKSPENDNFRMGEVLFVRRWSATQRVPVAFDCAGGRRADLIEGAELSPDGTLTKGIWDDVGVEDELQRAACAGG</sequence>
<reference evidence="2 3" key="1">
    <citation type="submission" date="2016-10" db="EMBL/GenBank/DDBJ databases">
        <authorList>
            <person name="de Groot N.N."/>
        </authorList>
    </citation>
    <scope>NUCLEOTIDE SEQUENCE [LARGE SCALE GENOMIC DNA]</scope>
    <source>
        <strain evidence="2 3">CGMCC 1.10836</strain>
    </source>
</reference>
<keyword evidence="1" id="KW-0812">Transmembrane</keyword>
<feature type="transmembrane region" description="Helical" evidence="1">
    <location>
        <begin position="6"/>
        <end position="26"/>
    </location>
</feature>
<dbReference type="EMBL" id="FOCO01000009">
    <property type="protein sequence ID" value="SEN21540.1"/>
    <property type="molecule type" value="Genomic_DNA"/>
</dbReference>
<evidence type="ECO:0000313" key="3">
    <source>
        <dbReference type="Proteomes" id="UP000183002"/>
    </source>
</evidence>
<dbReference type="OrthoDB" id="8601734at2"/>
<proteinExistence type="predicted"/>
<dbReference type="STRING" id="1077947.SAMN05216227_100966"/>
<accession>A0A1H8EQ65</accession>
<dbReference type="RefSeq" id="WP_050521153.1">
    <property type="nucleotide sequence ID" value="NZ_FOCO01000009.1"/>
</dbReference>
<protein>
    <submittedName>
        <fullName evidence="2">Uncharacterized protein</fullName>
    </submittedName>
</protein>
<keyword evidence="1" id="KW-0472">Membrane</keyword>
<keyword evidence="1" id="KW-1133">Transmembrane helix</keyword>
<evidence type="ECO:0000313" key="2">
    <source>
        <dbReference type="EMBL" id="SEN21540.1"/>
    </source>
</evidence>
<organism evidence="2 3">
    <name type="scientific">Pseudorhodobacter antarcticus</name>
    <dbReference type="NCBI Taxonomy" id="1077947"/>
    <lineage>
        <taxon>Bacteria</taxon>
        <taxon>Pseudomonadati</taxon>
        <taxon>Pseudomonadota</taxon>
        <taxon>Alphaproteobacteria</taxon>
        <taxon>Rhodobacterales</taxon>
        <taxon>Paracoccaceae</taxon>
        <taxon>Pseudorhodobacter</taxon>
    </lineage>
</organism>
<dbReference type="Proteomes" id="UP000183002">
    <property type="component" value="Unassembled WGS sequence"/>
</dbReference>
<name>A0A1H8EQ65_9RHOB</name>
<gene>
    <name evidence="2" type="ORF">SAMN05216227_100966</name>
</gene>
<keyword evidence="3" id="KW-1185">Reference proteome</keyword>